<dbReference type="RefSeq" id="WP_092466707.1">
    <property type="nucleotide sequence ID" value="NZ_FNCZ01000001.1"/>
</dbReference>
<dbReference type="Gene3D" id="2.60.40.10">
    <property type="entry name" value="Immunoglobulins"/>
    <property type="match status" value="1"/>
</dbReference>
<reference evidence="5" key="1">
    <citation type="submission" date="2016-10" db="EMBL/GenBank/DDBJ databases">
        <authorList>
            <person name="Varghese N."/>
            <person name="Submissions S."/>
        </authorList>
    </citation>
    <scope>NUCLEOTIDE SEQUENCE [LARGE SCALE GENOMIC DNA]</scope>
    <source>
        <strain evidence="5">DSM 15363</strain>
    </source>
</reference>
<keyword evidence="1" id="KW-0472">Membrane</keyword>
<evidence type="ECO:0000313" key="4">
    <source>
        <dbReference type="EMBL" id="SDH05438.1"/>
    </source>
</evidence>
<sequence length="971" mass="112660">MKLSGLQYLFLFLVTWFVTAQQPVSIHLTEKDGLPDIEFYDILEDQEGFIWLAADKGLYRYDGKHYKLFTNPVKRGRSLFGLTLDAKGRLWCNNLSGQFFYVEDDELKLFKDFKDINTLVDFYIYNNHLLISANNNLVSVNLDTKTVINTINELYEDHFNHLNALKEGFYFNKNNLIYFTEDTALKNVQPIHKYPFETAQQSGSKKFFEYNNHVFFFNELISSKRNTLFYITNNKDLQEVQLPEILSSLIVVNAYQVKDKLWVLTNRGIFITEIKNNNLIISERYFKNSYTTDLIIDSNTNFWVTTLKDGVFVMPNLALKKIVLPNNVGVTAIEKTDHEDLYLATLDFNIFNYSKTDNGIKQLDVSFRNNIYGICYNSLSNDLLMVATTESVFHNSKEELTKKSKLIVTKSISVYDEDQYLVSLPHALSMYSKKGDSLSLLRLVRSYGSVLNTNKTKAYCNFIDGFGVVDLKTKAYKKITYNDSTVYGAKIAITKDDIVWVATYNKGLFGFVNDTLKYQLDANNGLASNVINVITPDEKSIWIATDKGLQNYNYDNQKVITVNKEDGIDSYNINSIVVQDDDIFFGSNMGLYKFNSKSINKTRKTLQPYFTSVSILEKDTIIKTNYELEQTESEIRFGFNVNGFQSNEFVNYEYKLEGYSDNWIAVEEGLDFVKFNTLPAGKFTFHLRAKNTFQKEYTQPISVVLKVRLPFYKTWWFYTSLLIISITVVWWYFSRKTARLNAAQQQALEKAKINQQLVFSQLENLRSQMNPHFIFNALNSIQDYIILNEKKLAREYLVKFSRLIRTYLEHSQSNEVSLKEEIKALSLYLDLEKERFDDDFNFKITVDKSLNLETIFLPSLFIQPYVENALKHGLLHKKDNKRVQLNFIKDDVQNLLICEIIDNGIGREASENIKSQRSKLHKSFATSANQKRIDLLNRSQDKKVVLKVEDIVNEKGEVQGTKVIIKMTLTY</sequence>
<dbReference type="Gene3D" id="2.130.10.10">
    <property type="entry name" value="YVTN repeat-like/Quinoprotein amine dehydrogenase"/>
    <property type="match status" value="2"/>
</dbReference>
<dbReference type="Proteomes" id="UP000199492">
    <property type="component" value="Unassembled WGS sequence"/>
</dbReference>
<dbReference type="InterPro" id="IPR050640">
    <property type="entry name" value="Bact_2-comp_sensor_kinase"/>
</dbReference>
<dbReference type="InterPro" id="IPR011047">
    <property type="entry name" value="Quinoprotein_ADH-like_sf"/>
</dbReference>
<accession>A0A1G7Z9Q8</accession>
<dbReference type="PANTHER" id="PTHR34220">
    <property type="entry name" value="SENSOR HISTIDINE KINASE YPDA"/>
    <property type="match status" value="1"/>
</dbReference>
<gene>
    <name evidence="4" type="ORF">SAMN04489796_1011271</name>
</gene>
<dbReference type="GO" id="GO:0016020">
    <property type="term" value="C:membrane"/>
    <property type="evidence" value="ECO:0007669"/>
    <property type="project" value="InterPro"/>
</dbReference>
<feature type="transmembrane region" description="Helical" evidence="1">
    <location>
        <begin position="715"/>
        <end position="733"/>
    </location>
</feature>
<dbReference type="AlphaFoldDB" id="A0A1G7Z9Q8"/>
<protein>
    <submittedName>
        <fullName evidence="4">Y_Y_Y domain-containing protein</fullName>
    </submittedName>
</protein>
<dbReference type="InterPro" id="IPR013783">
    <property type="entry name" value="Ig-like_fold"/>
</dbReference>
<name>A0A1G7Z9Q8_9FLAO</name>
<dbReference type="STRING" id="262004.SAMN04489796_1011271"/>
<proteinExistence type="predicted"/>
<keyword evidence="5" id="KW-1185">Reference proteome</keyword>
<evidence type="ECO:0000256" key="1">
    <source>
        <dbReference type="SAM" id="Phobius"/>
    </source>
</evidence>
<dbReference type="SUPFAM" id="SSF55874">
    <property type="entry name" value="ATPase domain of HSP90 chaperone/DNA topoisomerase II/histidine kinase"/>
    <property type="match status" value="1"/>
</dbReference>
<dbReference type="InterPro" id="IPR011123">
    <property type="entry name" value="Y_Y_Y"/>
</dbReference>
<dbReference type="SUPFAM" id="SSF50998">
    <property type="entry name" value="Quinoprotein alcohol dehydrogenase-like"/>
    <property type="match status" value="1"/>
</dbReference>
<feature type="domain" description="Two component regulator three Y" evidence="3">
    <location>
        <begin position="645"/>
        <end position="707"/>
    </location>
</feature>
<dbReference type="InterPro" id="IPR036890">
    <property type="entry name" value="HATPase_C_sf"/>
</dbReference>
<dbReference type="GO" id="GO:0000155">
    <property type="term" value="F:phosphorelay sensor kinase activity"/>
    <property type="evidence" value="ECO:0007669"/>
    <property type="project" value="InterPro"/>
</dbReference>
<evidence type="ECO:0000259" key="3">
    <source>
        <dbReference type="Pfam" id="PF07495"/>
    </source>
</evidence>
<evidence type="ECO:0000313" key="5">
    <source>
        <dbReference type="Proteomes" id="UP000199492"/>
    </source>
</evidence>
<dbReference type="InterPro" id="IPR010559">
    <property type="entry name" value="Sig_transdc_His_kin_internal"/>
</dbReference>
<dbReference type="InterPro" id="IPR015943">
    <property type="entry name" value="WD40/YVTN_repeat-like_dom_sf"/>
</dbReference>
<dbReference type="Gene3D" id="3.30.565.10">
    <property type="entry name" value="Histidine kinase-like ATPase, C-terminal domain"/>
    <property type="match status" value="1"/>
</dbReference>
<dbReference type="OrthoDB" id="9809670at2"/>
<dbReference type="Pfam" id="PF07495">
    <property type="entry name" value="Y_Y_Y"/>
    <property type="match status" value="1"/>
</dbReference>
<organism evidence="4 5">
    <name type="scientific">Winogradskyella thalassocola</name>
    <dbReference type="NCBI Taxonomy" id="262004"/>
    <lineage>
        <taxon>Bacteria</taxon>
        <taxon>Pseudomonadati</taxon>
        <taxon>Bacteroidota</taxon>
        <taxon>Flavobacteriia</taxon>
        <taxon>Flavobacteriales</taxon>
        <taxon>Flavobacteriaceae</taxon>
        <taxon>Winogradskyella</taxon>
    </lineage>
</organism>
<feature type="domain" description="Signal transduction histidine kinase internal region" evidence="2">
    <location>
        <begin position="761"/>
        <end position="840"/>
    </location>
</feature>
<keyword evidence="1" id="KW-1133">Transmembrane helix</keyword>
<dbReference type="PANTHER" id="PTHR34220:SF7">
    <property type="entry name" value="SENSOR HISTIDINE KINASE YPDA"/>
    <property type="match status" value="1"/>
</dbReference>
<evidence type="ECO:0000259" key="2">
    <source>
        <dbReference type="Pfam" id="PF06580"/>
    </source>
</evidence>
<keyword evidence="1" id="KW-0812">Transmembrane</keyword>
<dbReference type="Pfam" id="PF06580">
    <property type="entry name" value="His_kinase"/>
    <property type="match status" value="1"/>
</dbReference>
<dbReference type="EMBL" id="FNCZ01000001">
    <property type="protein sequence ID" value="SDH05438.1"/>
    <property type="molecule type" value="Genomic_DNA"/>
</dbReference>